<sequence>MQIGSTDYKESKRQISTEKREDLVREREEKEKMKSEVMQRKEQHCCDVYEFFDSSFEENEVTSDETFKESSEAIPKTEKYNTRDISNFALASIRHHTGLREAAEIDTAA</sequence>
<feature type="region of interest" description="Disordered" evidence="1">
    <location>
        <begin position="1"/>
        <end position="35"/>
    </location>
</feature>
<dbReference type="AlphaFoldDB" id="A0AA36EXG2"/>
<dbReference type="Proteomes" id="UP001162480">
    <property type="component" value="Chromosome 1"/>
</dbReference>
<reference evidence="2" key="1">
    <citation type="submission" date="2023-08" db="EMBL/GenBank/DDBJ databases">
        <authorList>
            <person name="Alioto T."/>
            <person name="Alioto T."/>
            <person name="Gomez Garrido J."/>
        </authorList>
    </citation>
    <scope>NUCLEOTIDE SEQUENCE</scope>
</reference>
<keyword evidence="3" id="KW-1185">Reference proteome</keyword>
<evidence type="ECO:0000313" key="2">
    <source>
        <dbReference type="EMBL" id="CAI9715553.1"/>
    </source>
</evidence>
<evidence type="ECO:0000313" key="3">
    <source>
        <dbReference type="Proteomes" id="UP001162480"/>
    </source>
</evidence>
<dbReference type="EMBL" id="OX597814">
    <property type="protein sequence ID" value="CAI9715553.1"/>
    <property type="molecule type" value="Genomic_DNA"/>
</dbReference>
<proteinExistence type="predicted"/>
<gene>
    <name evidence="2" type="ORF">OCTVUL_1B004286</name>
</gene>
<name>A0AA36EXG2_OCTVU</name>
<organism evidence="2 3">
    <name type="scientific">Octopus vulgaris</name>
    <name type="common">Common octopus</name>
    <dbReference type="NCBI Taxonomy" id="6645"/>
    <lineage>
        <taxon>Eukaryota</taxon>
        <taxon>Metazoa</taxon>
        <taxon>Spiralia</taxon>
        <taxon>Lophotrochozoa</taxon>
        <taxon>Mollusca</taxon>
        <taxon>Cephalopoda</taxon>
        <taxon>Coleoidea</taxon>
        <taxon>Octopodiformes</taxon>
        <taxon>Octopoda</taxon>
        <taxon>Incirrata</taxon>
        <taxon>Octopodidae</taxon>
        <taxon>Octopus</taxon>
    </lineage>
</organism>
<protein>
    <submittedName>
        <fullName evidence="2">Uncharacterized protein</fullName>
    </submittedName>
</protein>
<accession>A0AA36EXG2</accession>
<evidence type="ECO:0000256" key="1">
    <source>
        <dbReference type="SAM" id="MobiDB-lite"/>
    </source>
</evidence>
<feature type="compositionally biased region" description="Basic and acidic residues" evidence="1">
    <location>
        <begin position="7"/>
        <end position="35"/>
    </location>
</feature>